<keyword evidence="3 6" id="KW-0560">Oxidoreductase</keyword>
<evidence type="ECO:0000313" key="8">
    <source>
        <dbReference type="EMBL" id="RED54220.1"/>
    </source>
</evidence>
<keyword evidence="2 6" id="KW-0288">FMN</keyword>
<comment type="subunit">
    <text evidence="6">Homodimer.</text>
</comment>
<dbReference type="SUPFAM" id="SSF52218">
    <property type="entry name" value="Flavoproteins"/>
    <property type="match status" value="1"/>
</dbReference>
<comment type="function">
    <text evidence="6">Also exhibits azoreductase activity. Catalyzes the reductive cleavage of the azo bond in aromatic azo compounds to the corresponding amines.</text>
</comment>
<proteinExistence type="inferred from homology"/>
<organism evidence="8 9">
    <name type="scientific">Aestuariispira insulae</name>
    <dbReference type="NCBI Taxonomy" id="1461337"/>
    <lineage>
        <taxon>Bacteria</taxon>
        <taxon>Pseudomonadati</taxon>
        <taxon>Pseudomonadota</taxon>
        <taxon>Alphaproteobacteria</taxon>
        <taxon>Rhodospirillales</taxon>
        <taxon>Kiloniellaceae</taxon>
        <taxon>Aestuariispira</taxon>
    </lineage>
</organism>
<dbReference type="HAMAP" id="MF_01216">
    <property type="entry name" value="Azoreductase_type1"/>
    <property type="match status" value="1"/>
</dbReference>
<evidence type="ECO:0000259" key="7">
    <source>
        <dbReference type="Pfam" id="PF02525"/>
    </source>
</evidence>
<comment type="catalytic activity">
    <reaction evidence="6">
        <text>2 a quinone + NADH + H(+) = 2 a 1,4-benzosemiquinone + NAD(+)</text>
        <dbReference type="Rhea" id="RHEA:65952"/>
        <dbReference type="ChEBI" id="CHEBI:15378"/>
        <dbReference type="ChEBI" id="CHEBI:57540"/>
        <dbReference type="ChEBI" id="CHEBI:57945"/>
        <dbReference type="ChEBI" id="CHEBI:132124"/>
        <dbReference type="ChEBI" id="CHEBI:134225"/>
    </reaction>
</comment>
<feature type="binding site" evidence="6">
    <location>
        <position position="10"/>
    </location>
    <ligand>
        <name>FMN</name>
        <dbReference type="ChEBI" id="CHEBI:58210"/>
    </ligand>
</feature>
<dbReference type="EC" id="1.7.1.17" evidence="6"/>
<dbReference type="GO" id="GO:0010181">
    <property type="term" value="F:FMN binding"/>
    <property type="evidence" value="ECO:0007669"/>
    <property type="project" value="UniProtKB-UniRule"/>
</dbReference>
<protein>
    <recommendedName>
        <fullName evidence="6">FMN dependent NADH:quinone oxidoreductase</fullName>
        <ecNumber evidence="6">1.6.5.-</ecNumber>
    </recommendedName>
    <alternativeName>
        <fullName evidence="6">Azo-dye reductase</fullName>
    </alternativeName>
    <alternativeName>
        <fullName evidence="6">FMN-dependent NADH-azo compound oxidoreductase</fullName>
    </alternativeName>
    <alternativeName>
        <fullName evidence="6">FMN-dependent NADH-azoreductase</fullName>
        <ecNumber evidence="6">1.7.1.17</ecNumber>
    </alternativeName>
</protein>
<dbReference type="InterPro" id="IPR050104">
    <property type="entry name" value="FMN-dep_NADH:Q_OxRdtase_AzoR1"/>
</dbReference>
<keyword evidence="9" id="KW-1185">Reference proteome</keyword>
<sequence>MRNLLIVNSSPNPEQSVTRGLTAEFVEAWTSKIDDPKVVHRDIGQNPPPHLDQATIGSFYTMPEQRSAEQKLAIALSETLIAELREADVIVIGAPMHNFGSPSSLKTWFDHVARVGETFRYTENGPEGLLKNKKVFVITARGGNYAEGAPAAPMDIQAPYIRTVLGFIGLTDVTFIHSQGLNMGDEVREQAIQSASTAIETAVSDLAA</sequence>
<dbReference type="InterPro" id="IPR003680">
    <property type="entry name" value="Flavodoxin_fold"/>
</dbReference>
<dbReference type="EMBL" id="QRDW01000001">
    <property type="protein sequence ID" value="RED54220.1"/>
    <property type="molecule type" value="Genomic_DNA"/>
</dbReference>
<comment type="caution">
    <text evidence="6">Lacks conserved residue(s) required for the propagation of feature annotation.</text>
</comment>
<dbReference type="OrthoDB" id="9787136at2"/>
<dbReference type="GO" id="GO:0009055">
    <property type="term" value="F:electron transfer activity"/>
    <property type="evidence" value="ECO:0007669"/>
    <property type="project" value="UniProtKB-UniRule"/>
</dbReference>
<dbReference type="Gene3D" id="3.40.50.360">
    <property type="match status" value="1"/>
</dbReference>
<evidence type="ECO:0000256" key="1">
    <source>
        <dbReference type="ARBA" id="ARBA00022630"/>
    </source>
</evidence>
<dbReference type="InterPro" id="IPR029039">
    <property type="entry name" value="Flavoprotein-like_sf"/>
</dbReference>
<keyword evidence="1 6" id="KW-0285">Flavoprotein</keyword>
<gene>
    <name evidence="6" type="primary">azoR</name>
    <name evidence="8" type="ORF">DFP90_1011023</name>
</gene>
<dbReference type="RefSeq" id="WP_115935288.1">
    <property type="nucleotide sequence ID" value="NZ_QRDW01000001.1"/>
</dbReference>
<dbReference type="PANTHER" id="PTHR43741">
    <property type="entry name" value="FMN-DEPENDENT NADH-AZOREDUCTASE 1"/>
    <property type="match status" value="1"/>
</dbReference>
<keyword evidence="4 6" id="KW-0520">NAD</keyword>
<feature type="domain" description="Flavodoxin-like fold" evidence="7">
    <location>
        <begin position="3"/>
        <end position="200"/>
    </location>
</feature>
<evidence type="ECO:0000256" key="6">
    <source>
        <dbReference type="HAMAP-Rule" id="MF_01216"/>
    </source>
</evidence>
<dbReference type="Pfam" id="PF02525">
    <property type="entry name" value="Flavodoxin_2"/>
    <property type="match status" value="1"/>
</dbReference>
<comment type="similarity">
    <text evidence="6">Belongs to the azoreductase type 1 family.</text>
</comment>
<dbReference type="GO" id="GO:0016655">
    <property type="term" value="F:oxidoreductase activity, acting on NAD(P)H, quinone or similar compound as acceptor"/>
    <property type="evidence" value="ECO:0007669"/>
    <property type="project" value="InterPro"/>
</dbReference>
<comment type="cofactor">
    <cofactor evidence="6">
        <name>FMN</name>
        <dbReference type="ChEBI" id="CHEBI:58210"/>
    </cofactor>
    <text evidence="6">Binds 1 FMN per subunit.</text>
</comment>
<comment type="caution">
    <text evidence="8">The sequence shown here is derived from an EMBL/GenBank/DDBJ whole genome shotgun (WGS) entry which is preliminary data.</text>
</comment>
<name>A0A3D9HXS6_9PROT</name>
<evidence type="ECO:0000313" key="9">
    <source>
        <dbReference type="Proteomes" id="UP000256845"/>
    </source>
</evidence>
<reference evidence="8 9" key="1">
    <citation type="submission" date="2018-07" db="EMBL/GenBank/DDBJ databases">
        <title>Genomic Encyclopedia of Type Strains, Phase III (KMG-III): the genomes of soil and plant-associated and newly described type strains.</title>
        <authorList>
            <person name="Whitman W."/>
        </authorList>
    </citation>
    <scope>NUCLEOTIDE SEQUENCE [LARGE SCALE GENOMIC DNA]</scope>
    <source>
        <strain evidence="8 9">CECT 8488</strain>
    </source>
</reference>
<evidence type="ECO:0000256" key="5">
    <source>
        <dbReference type="ARBA" id="ARBA00048542"/>
    </source>
</evidence>
<dbReference type="InterPro" id="IPR023048">
    <property type="entry name" value="NADH:quinone_OxRdtase_FMN_depd"/>
</dbReference>
<comment type="function">
    <text evidence="6">Quinone reductase that provides resistance to thiol-specific stress caused by electrophilic quinones.</text>
</comment>
<comment type="catalytic activity">
    <reaction evidence="5">
        <text>N,N-dimethyl-1,4-phenylenediamine + anthranilate + 2 NAD(+) = 2-(4-dimethylaminophenyl)diazenylbenzoate + 2 NADH + 2 H(+)</text>
        <dbReference type="Rhea" id="RHEA:55872"/>
        <dbReference type="ChEBI" id="CHEBI:15378"/>
        <dbReference type="ChEBI" id="CHEBI:15783"/>
        <dbReference type="ChEBI" id="CHEBI:16567"/>
        <dbReference type="ChEBI" id="CHEBI:57540"/>
        <dbReference type="ChEBI" id="CHEBI:57945"/>
        <dbReference type="ChEBI" id="CHEBI:71579"/>
        <dbReference type="EC" id="1.7.1.17"/>
    </reaction>
    <physiologicalReaction direction="right-to-left" evidence="5">
        <dbReference type="Rhea" id="RHEA:55874"/>
    </physiologicalReaction>
</comment>
<dbReference type="GO" id="GO:0016652">
    <property type="term" value="F:oxidoreductase activity, acting on NAD(P)H as acceptor"/>
    <property type="evidence" value="ECO:0007669"/>
    <property type="project" value="UniProtKB-UniRule"/>
</dbReference>
<dbReference type="Proteomes" id="UP000256845">
    <property type="component" value="Unassembled WGS sequence"/>
</dbReference>
<evidence type="ECO:0000256" key="3">
    <source>
        <dbReference type="ARBA" id="ARBA00023002"/>
    </source>
</evidence>
<dbReference type="EC" id="1.6.5.-" evidence="6"/>
<dbReference type="AlphaFoldDB" id="A0A3D9HXS6"/>
<dbReference type="PANTHER" id="PTHR43741:SF2">
    <property type="entry name" value="FMN-DEPENDENT NADH:QUINONE OXIDOREDUCTASE"/>
    <property type="match status" value="1"/>
</dbReference>
<accession>A0A3D9HXS6</accession>
<evidence type="ECO:0000256" key="2">
    <source>
        <dbReference type="ARBA" id="ARBA00022643"/>
    </source>
</evidence>
<evidence type="ECO:0000256" key="4">
    <source>
        <dbReference type="ARBA" id="ARBA00023027"/>
    </source>
</evidence>